<accession>A0ABY6GGZ7</accession>
<dbReference type="Gene3D" id="3.40.190.10">
    <property type="entry name" value="Periplasmic binding protein-like II"/>
    <property type="match status" value="1"/>
</dbReference>
<dbReference type="PIRSF" id="PIRSF017082">
    <property type="entry name" value="YflP"/>
    <property type="match status" value="1"/>
</dbReference>
<dbReference type="InterPro" id="IPR005064">
    <property type="entry name" value="BUG"/>
</dbReference>
<reference evidence="3" key="1">
    <citation type="submission" date="2022-09" db="EMBL/GenBank/DDBJ databases">
        <title>The complete genome of Acidovorax sp. 5MLIR.</title>
        <authorList>
            <person name="Liu L."/>
            <person name="Yue J."/>
            <person name="Yang F."/>
            <person name="Yuan J."/>
            <person name="Li L."/>
        </authorList>
    </citation>
    <scope>NUCLEOTIDE SEQUENCE</scope>
    <source>
        <strain evidence="3">5MLIR</strain>
        <plasmid evidence="3">unnamed1</plasmid>
    </source>
</reference>
<keyword evidence="2" id="KW-0732">Signal</keyword>
<dbReference type="Gene3D" id="3.40.190.150">
    <property type="entry name" value="Bordetella uptake gene, domain 1"/>
    <property type="match status" value="1"/>
</dbReference>
<name>A0ABY6GGZ7_9BURK</name>
<feature type="signal peptide" evidence="2">
    <location>
        <begin position="1"/>
        <end position="32"/>
    </location>
</feature>
<organism evidence="3 4">
    <name type="scientific">Comamonas endophytica</name>
    <dbReference type="NCBI Taxonomy" id="2949090"/>
    <lineage>
        <taxon>Bacteria</taxon>
        <taxon>Pseudomonadati</taxon>
        <taxon>Pseudomonadota</taxon>
        <taxon>Betaproteobacteria</taxon>
        <taxon>Burkholderiales</taxon>
        <taxon>Comamonadaceae</taxon>
        <taxon>Comamonas</taxon>
    </lineage>
</organism>
<geneLocation type="plasmid" evidence="3 4">
    <name>unnamed1</name>
</geneLocation>
<dbReference type="EMBL" id="CP106882">
    <property type="protein sequence ID" value="UYG53749.1"/>
    <property type="molecule type" value="Genomic_DNA"/>
</dbReference>
<keyword evidence="3" id="KW-0614">Plasmid</keyword>
<protein>
    <submittedName>
        <fullName evidence="3">Tripartite tricarboxylate transporter substrate binding protein</fullName>
    </submittedName>
</protein>
<dbReference type="CDD" id="cd07012">
    <property type="entry name" value="PBP2_Bug_TTT"/>
    <property type="match status" value="1"/>
</dbReference>
<dbReference type="PANTHER" id="PTHR42928:SF5">
    <property type="entry name" value="BLR1237 PROTEIN"/>
    <property type="match status" value="1"/>
</dbReference>
<dbReference type="SUPFAM" id="SSF53850">
    <property type="entry name" value="Periplasmic binding protein-like II"/>
    <property type="match status" value="1"/>
</dbReference>
<evidence type="ECO:0000256" key="2">
    <source>
        <dbReference type="SAM" id="SignalP"/>
    </source>
</evidence>
<dbReference type="Pfam" id="PF03401">
    <property type="entry name" value="TctC"/>
    <property type="match status" value="1"/>
</dbReference>
<proteinExistence type="inferred from homology"/>
<evidence type="ECO:0000313" key="4">
    <source>
        <dbReference type="Proteomes" id="UP001162800"/>
    </source>
</evidence>
<dbReference type="RefSeq" id="WP_231044929.1">
    <property type="nucleotide sequence ID" value="NZ_CP106882.1"/>
</dbReference>
<keyword evidence="4" id="KW-1185">Reference proteome</keyword>
<sequence length="328" mass="35133">MTPVDQEKPTMFKKILFWGAALAMAAPSAALAQYPERPVKLVVGFSAGGPTDIAARLLAKHLGENLKQPFVIDNKAGAGGNLATNEVARSRADGYTGMVTGMNLTINPFMTEGLKVDSQQDFEPVRVFATSPTILVVRKDFPAENFAQFLQELKKNPGKYDASAQGASPVLAIQLFKTSTGTDISSIPYKGAAPAMIDLVAGHVDLSFASLGSVMPYLQSGKLKALAIAAPARHRDLPQVQTFTEVGMPDFRFDSWVGLLYPKGTPPEVLQKVDASMARLVGTSEFAKALDAAGMQPVKDSTPASFKQLIDQEMQLYKRLAAGLDKKG</sequence>
<dbReference type="Proteomes" id="UP001162800">
    <property type="component" value="Plasmid unnamed1"/>
</dbReference>
<dbReference type="PANTHER" id="PTHR42928">
    <property type="entry name" value="TRICARBOXYLATE-BINDING PROTEIN"/>
    <property type="match status" value="1"/>
</dbReference>
<comment type="similarity">
    <text evidence="1">Belongs to the UPF0065 (bug) family.</text>
</comment>
<evidence type="ECO:0000256" key="1">
    <source>
        <dbReference type="ARBA" id="ARBA00006987"/>
    </source>
</evidence>
<gene>
    <name evidence="3" type="ORF">M9799_17595</name>
</gene>
<dbReference type="InterPro" id="IPR042100">
    <property type="entry name" value="Bug_dom1"/>
</dbReference>
<feature type="chain" id="PRO_5046486874" evidence="2">
    <location>
        <begin position="33"/>
        <end position="328"/>
    </location>
</feature>
<evidence type="ECO:0000313" key="3">
    <source>
        <dbReference type="EMBL" id="UYG53749.1"/>
    </source>
</evidence>